<proteinExistence type="predicted"/>
<keyword evidence="2" id="KW-1185">Reference proteome</keyword>
<comment type="caution">
    <text evidence="1">The sequence shown here is derived from an EMBL/GenBank/DDBJ whole genome shotgun (WGS) entry which is preliminary data.</text>
</comment>
<evidence type="ECO:0000313" key="1">
    <source>
        <dbReference type="EMBL" id="KRQ17315.1"/>
    </source>
</evidence>
<sequence length="68" mass="7434">MGKAKRAHVFAPGDRKRLAIGAHKGPPCLQGYARQPGIRRAIVGTAREERAFCPPYEISLVYPSSKLS</sequence>
<dbReference type="Proteomes" id="UP000051936">
    <property type="component" value="Unassembled WGS sequence"/>
</dbReference>
<accession>A0A0R3E580</accession>
<dbReference type="AlphaFoldDB" id="A0A0R3E580"/>
<name>A0A0R3E580_9BRAD</name>
<dbReference type="EMBL" id="LJYG01000016">
    <property type="protein sequence ID" value="KRQ17315.1"/>
    <property type="molecule type" value="Genomic_DNA"/>
</dbReference>
<evidence type="ECO:0000313" key="2">
    <source>
        <dbReference type="Proteomes" id="UP000051936"/>
    </source>
</evidence>
<protein>
    <submittedName>
        <fullName evidence="1">Uncharacterized protein</fullName>
    </submittedName>
</protein>
<organism evidence="1 2">
    <name type="scientific">Bradyrhizobium manausense</name>
    <dbReference type="NCBI Taxonomy" id="989370"/>
    <lineage>
        <taxon>Bacteria</taxon>
        <taxon>Pseudomonadati</taxon>
        <taxon>Pseudomonadota</taxon>
        <taxon>Alphaproteobacteria</taxon>
        <taxon>Hyphomicrobiales</taxon>
        <taxon>Nitrobacteraceae</taxon>
        <taxon>Bradyrhizobium</taxon>
    </lineage>
</organism>
<gene>
    <name evidence="1" type="ORF">AOQ71_03850</name>
</gene>
<reference evidence="1 2" key="1">
    <citation type="submission" date="2015-09" db="EMBL/GenBank/DDBJ databases">
        <title>Draft Genome Sequence of Bradyrhizobium manausense Strain BR 3351T, a Novel Symbiotic Nitrogen-Fixing Alphaproteobacterium Isolated from Brazilian Amazon Rain Forest.</title>
        <authorList>
            <person name="De Araujo J.L."/>
            <person name="Zilli J.E."/>
        </authorList>
    </citation>
    <scope>NUCLEOTIDE SEQUENCE [LARGE SCALE GENOMIC DNA]</scope>
    <source>
        <strain evidence="1 2">BR3351</strain>
    </source>
</reference>